<feature type="domain" description="Protein kinase" evidence="4">
    <location>
        <begin position="844"/>
        <end position="1219"/>
    </location>
</feature>
<dbReference type="InterPro" id="IPR017441">
    <property type="entry name" value="Protein_kinase_ATP_BS"/>
</dbReference>
<dbReference type="SUPFAM" id="SSF56112">
    <property type="entry name" value="Protein kinase-like (PK-like)"/>
    <property type="match status" value="2"/>
</dbReference>
<feature type="compositionally biased region" description="Polar residues" evidence="2">
    <location>
        <begin position="679"/>
        <end position="698"/>
    </location>
</feature>
<feature type="domain" description="Protein kinase" evidence="4">
    <location>
        <begin position="396"/>
        <end position="755"/>
    </location>
</feature>
<dbReference type="GO" id="GO:0005737">
    <property type="term" value="C:cytoplasm"/>
    <property type="evidence" value="ECO:0007669"/>
    <property type="project" value="TreeGrafter"/>
</dbReference>
<dbReference type="Proteomes" id="UP001283361">
    <property type="component" value="Unassembled WGS sequence"/>
</dbReference>
<dbReference type="InterPro" id="IPR011009">
    <property type="entry name" value="Kinase-like_dom_sf"/>
</dbReference>
<reference evidence="5" key="1">
    <citation type="journal article" date="2023" name="G3 (Bethesda)">
        <title>A reference genome for the long-term kleptoplast-retaining sea slug Elysia crispata morphotype clarki.</title>
        <authorList>
            <person name="Eastman K.E."/>
            <person name="Pendleton A.L."/>
            <person name="Shaikh M.A."/>
            <person name="Suttiyut T."/>
            <person name="Ogas R."/>
            <person name="Tomko P."/>
            <person name="Gavelis G."/>
            <person name="Widhalm J.R."/>
            <person name="Wisecaver J.H."/>
        </authorList>
    </citation>
    <scope>NUCLEOTIDE SEQUENCE</scope>
    <source>
        <strain evidence="5">ECLA1</strain>
    </source>
</reference>
<dbReference type="GO" id="GO:0005524">
    <property type="term" value="F:ATP binding"/>
    <property type="evidence" value="ECO:0007669"/>
    <property type="project" value="UniProtKB-UniRule"/>
</dbReference>
<keyword evidence="1" id="KW-0547">Nucleotide-binding</keyword>
<feature type="binding site" evidence="1">
    <location>
        <position position="425"/>
    </location>
    <ligand>
        <name>ATP</name>
        <dbReference type="ChEBI" id="CHEBI:30616"/>
    </ligand>
</feature>
<evidence type="ECO:0000313" key="5">
    <source>
        <dbReference type="EMBL" id="KAK3746339.1"/>
    </source>
</evidence>
<dbReference type="PROSITE" id="PS50011">
    <property type="entry name" value="PROTEIN_KINASE_DOM"/>
    <property type="match status" value="2"/>
</dbReference>
<protein>
    <recommendedName>
        <fullName evidence="4">Protein kinase domain-containing protein</fullName>
    </recommendedName>
</protein>
<dbReference type="GO" id="GO:0004674">
    <property type="term" value="F:protein serine/threonine kinase activity"/>
    <property type="evidence" value="ECO:0007669"/>
    <property type="project" value="TreeGrafter"/>
</dbReference>
<dbReference type="AlphaFoldDB" id="A0AAE0YHS1"/>
<sequence>MFHLTVCLILHVPSHCLSHTSCSISPSVSPFMFHLTICLTLHVKNQTICLTLLVPLHYPSHTSCSISPSVSYFICHHTIYLTLLVPSHYLSHTSCSISLSTSHFMFHLTVCLTRHVPSHCLSHTSCSISLSVSHFMFHLTVCLTLLVPSHCLSHTSCSISLSVSHFMFHLTVCLTLHVPSHCLSHTSCTLTLSVSFFMFHLTFCLILHVPIHYPSHNSCAITLFVSHFMCHNTICLFIVPLHYLFHCEHRCNLNNCYQSFYPMTAQNVQDFITGTFTDFSDHESHMEDNPAPPHSSDHESHTEDNTVSPHSSDHESHTEDKTVSPHSSDHESHTEDNTVSPHSSDYESHTEDNTVSPHFSDCESHKEDIPVPPPSKGELYPCFLHENDVIHYVDSRKRFVQIGHGAFADVYLGELRNTGSRVVIKSFRDSDLAEIMEEVRIHRYVQDLGIRTPRLIGLLPTGPLSCNVSLVYDYIPHSNTLYEWRSKKSSFTHAQWVYICLKIAISLRRLHEADALHNDLHEGNILIQNPPSSQNPMLSHCATSLPTVFVLDLGSATYKRGKVFTSSYGTLGSYQFLAPELAKNMQVPLRTGKEYPNFTINEIDVSDSFQSGKINTYINNCKTAYHNKNLENVNNVSRGRAVKGSSKWNGDTLYHINVDPTQFAKKQMTHQNIEDLPTSVDSDQNLPSTKESNDSLNRYPTTSATDIFSLGHIMEAIASSIDLTQLMHLSLWCQAADPENRPGIKSVVAKLERLLAEVRLVELSSRRGCHGYGHNKPIDNSVEHKHFPLSFLFDHRPNLNSPVPFSGRYDRKSYWKATNSNTAKYSEDCLVPLLLVDSKDLLEPPDKMFLSRSTDDAVRLAKLNSSQQWVIVKEFYDTEFEAVRHEACTTQFVASLDFAPDIIGLLLVNDHMSEAAFIQERFGRGLTLVKFVASTQKMDWDSIALKRAASGVTQGKVGSLSGQKERKCSLREYFKILAGVDPSFLSCSTKSYRQSALEGILRKVASMLETLHRSGLLINNLHSGNILLGLQGETIRVKLIDLGRVTSPEEGFELGHTHEDKDLFPRYLAPEILQGKVSTMSSDIYSLCIIILESLYSYFPIYHIDAKSVTKDTHKKQYNLEDATVSRRKSCNKHSQGAFRRHLTKQWKCFRSSSKFKCSAKKNRSKMKHPRWKTQRLLETLKPIDARLHKMVKLQEQLLMCVYGEPWSRPTVRQLLDRL</sequence>
<feature type="chain" id="PRO_5042071222" description="Protein kinase domain-containing protein" evidence="3">
    <location>
        <begin position="19"/>
        <end position="1219"/>
    </location>
</feature>
<dbReference type="InterPro" id="IPR000719">
    <property type="entry name" value="Prot_kinase_dom"/>
</dbReference>
<proteinExistence type="predicted"/>
<dbReference type="Gene3D" id="1.10.510.10">
    <property type="entry name" value="Transferase(Phosphotransferase) domain 1"/>
    <property type="match status" value="2"/>
</dbReference>
<feature type="compositionally biased region" description="Basic and acidic residues" evidence="2">
    <location>
        <begin position="360"/>
        <end position="369"/>
    </location>
</feature>
<dbReference type="InterPro" id="IPR053235">
    <property type="entry name" value="Ser_Thr_kinase"/>
</dbReference>
<feature type="compositionally biased region" description="Basic and acidic residues" evidence="2">
    <location>
        <begin position="311"/>
        <end position="336"/>
    </location>
</feature>
<dbReference type="PANTHER" id="PTHR24361">
    <property type="entry name" value="MITOGEN-ACTIVATED KINASE KINASE KINASE"/>
    <property type="match status" value="1"/>
</dbReference>
<dbReference type="EMBL" id="JAWDGP010006152">
    <property type="protein sequence ID" value="KAK3746339.1"/>
    <property type="molecule type" value="Genomic_DNA"/>
</dbReference>
<dbReference type="SMART" id="SM00220">
    <property type="entry name" value="S_TKc"/>
    <property type="match status" value="1"/>
</dbReference>
<evidence type="ECO:0000256" key="3">
    <source>
        <dbReference type="SAM" id="SignalP"/>
    </source>
</evidence>
<comment type="caution">
    <text evidence="5">The sequence shown here is derived from an EMBL/GenBank/DDBJ whole genome shotgun (WGS) entry which is preliminary data.</text>
</comment>
<dbReference type="Pfam" id="PF00069">
    <property type="entry name" value="Pkinase"/>
    <property type="match status" value="2"/>
</dbReference>
<evidence type="ECO:0000256" key="2">
    <source>
        <dbReference type="SAM" id="MobiDB-lite"/>
    </source>
</evidence>
<evidence type="ECO:0000259" key="4">
    <source>
        <dbReference type="PROSITE" id="PS50011"/>
    </source>
</evidence>
<evidence type="ECO:0000313" key="6">
    <source>
        <dbReference type="Proteomes" id="UP001283361"/>
    </source>
</evidence>
<keyword evidence="6" id="KW-1185">Reference proteome</keyword>
<feature type="region of interest" description="Disordered" evidence="2">
    <location>
        <begin position="281"/>
        <end position="373"/>
    </location>
</feature>
<feature type="signal peptide" evidence="3">
    <location>
        <begin position="1"/>
        <end position="18"/>
    </location>
</feature>
<feature type="region of interest" description="Disordered" evidence="2">
    <location>
        <begin position="676"/>
        <end position="698"/>
    </location>
</feature>
<feature type="compositionally biased region" description="Basic and acidic residues" evidence="2">
    <location>
        <begin position="295"/>
        <end position="304"/>
    </location>
</feature>
<keyword evidence="1" id="KW-0067">ATP-binding</keyword>
<evidence type="ECO:0000256" key="1">
    <source>
        <dbReference type="PROSITE-ProRule" id="PRU10141"/>
    </source>
</evidence>
<keyword evidence="3" id="KW-0732">Signal</keyword>
<accession>A0AAE0YHS1</accession>
<name>A0AAE0YHS1_9GAST</name>
<gene>
    <name evidence="5" type="ORF">RRG08_049743</name>
</gene>
<dbReference type="PROSITE" id="PS00107">
    <property type="entry name" value="PROTEIN_KINASE_ATP"/>
    <property type="match status" value="1"/>
</dbReference>
<organism evidence="5 6">
    <name type="scientific">Elysia crispata</name>
    <name type="common">lettuce slug</name>
    <dbReference type="NCBI Taxonomy" id="231223"/>
    <lineage>
        <taxon>Eukaryota</taxon>
        <taxon>Metazoa</taxon>
        <taxon>Spiralia</taxon>
        <taxon>Lophotrochozoa</taxon>
        <taxon>Mollusca</taxon>
        <taxon>Gastropoda</taxon>
        <taxon>Heterobranchia</taxon>
        <taxon>Euthyneura</taxon>
        <taxon>Panpulmonata</taxon>
        <taxon>Sacoglossa</taxon>
        <taxon>Placobranchoidea</taxon>
        <taxon>Plakobranchidae</taxon>
        <taxon>Elysia</taxon>
    </lineage>
</organism>